<dbReference type="Pfam" id="PF02983">
    <property type="entry name" value="Pro_Al_protease"/>
    <property type="match status" value="1"/>
</dbReference>
<dbReference type="Pfam" id="PF00089">
    <property type="entry name" value="Trypsin"/>
    <property type="match status" value="1"/>
</dbReference>
<dbReference type="GO" id="GO:0004252">
    <property type="term" value="F:serine-type endopeptidase activity"/>
    <property type="evidence" value="ECO:0007669"/>
    <property type="project" value="InterPro"/>
</dbReference>
<dbReference type="InterPro" id="IPR009003">
    <property type="entry name" value="Peptidase_S1_PA"/>
</dbReference>
<evidence type="ECO:0000256" key="6">
    <source>
        <dbReference type="ARBA" id="ARBA00023145"/>
    </source>
</evidence>
<feature type="disulfide bond" evidence="9">
    <location>
        <begin position="308"/>
        <end position="335"/>
    </location>
</feature>
<feature type="active site" description="Charge relay system" evidence="8">
    <location>
        <position position="232"/>
    </location>
</feature>
<dbReference type="Proteomes" id="UP000598297">
    <property type="component" value="Unassembled WGS sequence"/>
</dbReference>
<dbReference type="RefSeq" id="WP_161703968.1">
    <property type="nucleotide sequence ID" value="NZ_JAAAHS010000378.1"/>
</dbReference>
<dbReference type="SUPFAM" id="SSF50494">
    <property type="entry name" value="Trypsin-like serine proteases"/>
    <property type="match status" value="1"/>
</dbReference>
<keyword evidence="14" id="KW-1185">Reference proteome</keyword>
<accession>A0A964UWK3</accession>
<feature type="chain" id="PRO_5036960234" evidence="10">
    <location>
        <begin position="28"/>
        <end position="359"/>
    </location>
</feature>
<dbReference type="InterPro" id="IPR001316">
    <property type="entry name" value="Pept_S1A_streptogrisin"/>
</dbReference>
<dbReference type="CDD" id="cd21112">
    <property type="entry name" value="alphaLP-like"/>
    <property type="match status" value="1"/>
</dbReference>
<evidence type="ECO:0000256" key="10">
    <source>
        <dbReference type="SAM" id="SignalP"/>
    </source>
</evidence>
<dbReference type="GO" id="GO:0005576">
    <property type="term" value="C:extracellular region"/>
    <property type="evidence" value="ECO:0007669"/>
    <property type="project" value="InterPro"/>
</dbReference>
<evidence type="ECO:0000256" key="4">
    <source>
        <dbReference type="ARBA" id="ARBA00022801"/>
    </source>
</evidence>
<dbReference type="EMBL" id="JAAAHS010000378">
    <property type="protein sequence ID" value="NBE55846.1"/>
    <property type="molecule type" value="Genomic_DNA"/>
</dbReference>
<dbReference type="PIRSF" id="PIRSF001134">
    <property type="entry name" value="Streptogrisin"/>
    <property type="match status" value="1"/>
</dbReference>
<dbReference type="Gene3D" id="2.40.10.10">
    <property type="entry name" value="Trypsin-like serine proteases"/>
    <property type="match status" value="2"/>
</dbReference>
<feature type="signal peptide" evidence="10">
    <location>
        <begin position="1"/>
        <end position="27"/>
    </location>
</feature>
<keyword evidence="4" id="KW-0378">Hydrolase</keyword>
<organism evidence="13 14">
    <name type="scientific">Streptomyces boluensis</name>
    <dbReference type="NCBI Taxonomy" id="1775135"/>
    <lineage>
        <taxon>Bacteria</taxon>
        <taxon>Bacillati</taxon>
        <taxon>Actinomycetota</taxon>
        <taxon>Actinomycetes</taxon>
        <taxon>Kitasatosporales</taxon>
        <taxon>Streptomycetaceae</taxon>
        <taxon>Streptomyces</taxon>
    </lineage>
</organism>
<proteinExistence type="inferred from homology"/>
<comment type="similarity">
    <text evidence="1">Belongs to the peptidase S1 family.</text>
</comment>
<feature type="domain" description="Peptidase S1A alpha-lytic prodomain" evidence="12">
    <location>
        <begin position="106"/>
        <end position="151"/>
    </location>
</feature>
<evidence type="ECO:0000256" key="3">
    <source>
        <dbReference type="ARBA" id="ARBA00022729"/>
    </source>
</evidence>
<sequence length="359" mass="36677">MKRTLATAVTLAALPLTLLLPGSAANAAPGAGEPSPAPGVRAGTDTYQRDAALQRQLGDRSAGSYLDGRTGKLVTTVTGAADAEAVRAAGGVPRLVERDGRALRFAMTVLEKGAKIPGTSWGVDPRRNQVVVEADSTVSARDYARIESVARGLGGAVQVTRVPGEFKEEVAGGDAIYGGGYRCSAAFNVASGTTRYFLTAGHCTDEAASWSSSAGGWPVIGQRTGSSFPYNDYGIVKYAGSTGTAGRVNLYNGSYQDIATAANAVVGQAVKKSGSTTKVTSGSVTQTNVTVNYGNGYYVHQMVKTNVCSAAGDSGGAHFAGSTALGIHSGSGGICVNGRGSAVFQPVKEVLSAYRVNVY</sequence>
<evidence type="ECO:0000313" key="14">
    <source>
        <dbReference type="Proteomes" id="UP000598297"/>
    </source>
</evidence>
<comment type="caution">
    <text evidence="13">The sequence shown here is derived from an EMBL/GenBank/DDBJ whole genome shotgun (WGS) entry which is preliminary data.</text>
</comment>
<reference evidence="13" key="1">
    <citation type="submission" date="2020-01" db="EMBL/GenBank/DDBJ databases">
        <title>Whole-genome analyses of novel actinobacteria.</title>
        <authorList>
            <person name="Sahin N."/>
        </authorList>
    </citation>
    <scope>NUCLEOTIDE SEQUENCE</scope>
    <source>
        <strain evidence="13">YC537</strain>
    </source>
</reference>
<dbReference type="GO" id="GO:0006508">
    <property type="term" value="P:proteolysis"/>
    <property type="evidence" value="ECO:0007669"/>
    <property type="project" value="UniProtKB-KW"/>
</dbReference>
<evidence type="ECO:0000313" key="13">
    <source>
        <dbReference type="EMBL" id="NBE55846.1"/>
    </source>
</evidence>
<evidence type="ECO:0000259" key="12">
    <source>
        <dbReference type="Pfam" id="PF02983"/>
    </source>
</evidence>
<name>A0A964UWK3_9ACTN</name>
<evidence type="ECO:0000256" key="7">
    <source>
        <dbReference type="ARBA" id="ARBA00023157"/>
    </source>
</evidence>
<evidence type="ECO:0000256" key="1">
    <source>
        <dbReference type="ARBA" id="ARBA00007664"/>
    </source>
</evidence>
<keyword evidence="2 13" id="KW-0645">Protease</keyword>
<dbReference type="OrthoDB" id="8781117at2"/>
<dbReference type="InterPro" id="IPR004236">
    <property type="entry name" value="Pept_S1_alpha_lytic"/>
</dbReference>
<dbReference type="InterPro" id="IPR043504">
    <property type="entry name" value="Peptidase_S1_PA_chymotrypsin"/>
</dbReference>
<dbReference type="InterPro" id="IPR001254">
    <property type="entry name" value="Trypsin_dom"/>
</dbReference>
<dbReference type="PRINTS" id="PR00861">
    <property type="entry name" value="ALYTICPTASE"/>
</dbReference>
<feature type="disulfide bond" evidence="9">
    <location>
        <begin position="183"/>
        <end position="203"/>
    </location>
</feature>
<feature type="domain" description="Peptidase S1" evidence="11">
    <location>
        <begin position="172"/>
        <end position="351"/>
    </location>
</feature>
<dbReference type="Gene3D" id="3.30.300.50">
    <property type="match status" value="1"/>
</dbReference>
<keyword evidence="5" id="KW-0720">Serine protease</keyword>
<protein>
    <submittedName>
        <fullName evidence="13">Trypsin-like serine protease</fullName>
    </submittedName>
</protein>
<gene>
    <name evidence="13" type="ORF">GUY60_31320</name>
</gene>
<evidence type="ECO:0000256" key="9">
    <source>
        <dbReference type="PIRSR" id="PIRSR001134-2"/>
    </source>
</evidence>
<evidence type="ECO:0000259" key="11">
    <source>
        <dbReference type="Pfam" id="PF00089"/>
    </source>
</evidence>
<dbReference type="InterPro" id="IPR035070">
    <property type="entry name" value="Streptogrisin_prodomain"/>
</dbReference>
<keyword evidence="7 9" id="KW-1015">Disulfide bond</keyword>
<evidence type="ECO:0000256" key="5">
    <source>
        <dbReference type="ARBA" id="ARBA00022825"/>
    </source>
</evidence>
<evidence type="ECO:0000256" key="2">
    <source>
        <dbReference type="ARBA" id="ARBA00022670"/>
    </source>
</evidence>
<keyword evidence="6" id="KW-0865">Zymogen</keyword>
<dbReference type="AlphaFoldDB" id="A0A964UWK3"/>
<feature type="active site" description="Charge relay system" evidence="8">
    <location>
        <position position="202"/>
    </location>
</feature>
<evidence type="ECO:0000256" key="8">
    <source>
        <dbReference type="PIRSR" id="PIRSR001134-1"/>
    </source>
</evidence>
<feature type="active site" description="Charge relay system" evidence="8">
    <location>
        <position position="314"/>
    </location>
</feature>
<keyword evidence="3 10" id="KW-0732">Signal</keyword>